<evidence type="ECO:0000313" key="2">
    <source>
        <dbReference type="EMBL" id="NML37497.1"/>
    </source>
</evidence>
<reference evidence="2 3" key="1">
    <citation type="submission" date="2020-04" db="EMBL/GenBank/DDBJ databases">
        <title>Chitinophaga sp. G-6-1-13 sp. nov., isolated from soil.</title>
        <authorList>
            <person name="Dahal R.H."/>
            <person name="Chaudhary D.K."/>
        </authorList>
    </citation>
    <scope>NUCLEOTIDE SEQUENCE [LARGE SCALE GENOMIC DNA]</scope>
    <source>
        <strain evidence="2 3">G-6-1-13</strain>
    </source>
</reference>
<protein>
    <recommendedName>
        <fullName evidence="4">Outer membrane lipoprotein-sorting protein</fullName>
    </recommendedName>
</protein>
<proteinExistence type="predicted"/>
<evidence type="ECO:0008006" key="4">
    <source>
        <dbReference type="Google" id="ProtNLM"/>
    </source>
</evidence>
<dbReference type="EMBL" id="JABBGC010000001">
    <property type="protein sequence ID" value="NML37497.1"/>
    <property type="molecule type" value="Genomic_DNA"/>
</dbReference>
<dbReference type="AlphaFoldDB" id="A0A848GI46"/>
<gene>
    <name evidence="2" type="ORF">HHL17_09875</name>
</gene>
<evidence type="ECO:0000313" key="3">
    <source>
        <dbReference type="Proteomes" id="UP000583266"/>
    </source>
</evidence>
<comment type="caution">
    <text evidence="2">The sequence shown here is derived from an EMBL/GenBank/DDBJ whole genome shotgun (WGS) entry which is preliminary data.</text>
</comment>
<keyword evidence="3" id="KW-1185">Reference proteome</keyword>
<accession>A0A848GI46</accession>
<feature type="signal peptide" evidence="1">
    <location>
        <begin position="1"/>
        <end position="19"/>
    </location>
</feature>
<dbReference type="RefSeq" id="WP_169224556.1">
    <property type="nucleotide sequence ID" value="NZ_JABBGC010000001.1"/>
</dbReference>
<evidence type="ECO:0000256" key="1">
    <source>
        <dbReference type="SAM" id="SignalP"/>
    </source>
</evidence>
<organism evidence="2 3">
    <name type="scientific">Chitinophaga fulva</name>
    <dbReference type="NCBI Taxonomy" id="2728842"/>
    <lineage>
        <taxon>Bacteria</taxon>
        <taxon>Pseudomonadati</taxon>
        <taxon>Bacteroidota</taxon>
        <taxon>Chitinophagia</taxon>
        <taxon>Chitinophagales</taxon>
        <taxon>Chitinophagaceae</taxon>
        <taxon>Chitinophaga</taxon>
    </lineage>
</organism>
<keyword evidence="1" id="KW-0732">Signal</keyword>
<dbReference type="Proteomes" id="UP000583266">
    <property type="component" value="Unassembled WGS sequence"/>
</dbReference>
<name>A0A848GI46_9BACT</name>
<sequence length="249" mass="28137">MRRLIVLFIALWYSTISNAQSPALDQQLQKAVALMHKIQAATMATPYNCQVEYRYSNESTPAVLLDSKKGMMTVDSSRYFQFIGNTEMLHNDRYDIAVFNDDSLIYITNATAATQSARPFYNLKEMLKDSLLAGCTINSKGSTKTVRFLFHPNVSYKWVEVVADTVKMRVMTVNMVMRTSLMMNGAEPGEGYEEYALMSIRLSDYQSLKPGAIANIFDEKRFFHKTDKSLIPSAAYAGYQVFSGSPQLQ</sequence>
<feature type="chain" id="PRO_5032935651" description="Outer membrane lipoprotein-sorting protein" evidence="1">
    <location>
        <begin position="20"/>
        <end position="249"/>
    </location>
</feature>